<dbReference type="InterPro" id="IPR014001">
    <property type="entry name" value="Helicase_ATP-bd"/>
</dbReference>
<dbReference type="InterPro" id="IPR001650">
    <property type="entry name" value="Helicase_C-like"/>
</dbReference>
<proteinExistence type="inferred from homology"/>
<keyword evidence="3" id="KW-0547">Nucleotide-binding</keyword>
<dbReference type="GO" id="GO:0009378">
    <property type="term" value="F:four-way junction helicase activity"/>
    <property type="evidence" value="ECO:0007669"/>
    <property type="project" value="TreeGrafter"/>
</dbReference>
<dbReference type="InterPro" id="IPR011545">
    <property type="entry name" value="DEAD/DEAH_box_helicase_dom"/>
</dbReference>
<dbReference type="GO" id="GO:0006281">
    <property type="term" value="P:DNA repair"/>
    <property type="evidence" value="ECO:0007669"/>
    <property type="project" value="TreeGrafter"/>
</dbReference>
<dbReference type="EC" id="5.6.2.4" evidence="10"/>
<dbReference type="Pfam" id="PF00270">
    <property type="entry name" value="DEAD"/>
    <property type="match status" value="1"/>
</dbReference>
<dbReference type="NCBIfam" id="TIGR00614">
    <property type="entry name" value="recQ_fam"/>
    <property type="match status" value="1"/>
</dbReference>
<dbReference type="PROSITE" id="PS51192">
    <property type="entry name" value="HELICASE_ATP_BIND_1"/>
    <property type="match status" value="1"/>
</dbReference>
<dbReference type="SMART" id="SM00487">
    <property type="entry name" value="DEXDc"/>
    <property type="match status" value="1"/>
</dbReference>
<keyword evidence="5" id="KW-0347">Helicase</keyword>
<dbReference type="Pfam" id="PF16124">
    <property type="entry name" value="RecQ_Zn_bind"/>
    <property type="match status" value="1"/>
</dbReference>
<dbReference type="GO" id="GO:0043590">
    <property type="term" value="C:bacterial nucleoid"/>
    <property type="evidence" value="ECO:0007669"/>
    <property type="project" value="TreeGrafter"/>
</dbReference>
<keyword evidence="6" id="KW-0067">ATP-binding</keyword>
<evidence type="ECO:0000256" key="2">
    <source>
        <dbReference type="ARBA" id="ARBA00022723"/>
    </source>
</evidence>
<dbReference type="GO" id="GO:0006310">
    <property type="term" value="P:DNA recombination"/>
    <property type="evidence" value="ECO:0007669"/>
    <property type="project" value="InterPro"/>
</dbReference>
<feature type="domain" description="Helicase ATP-binding" evidence="13">
    <location>
        <begin position="35"/>
        <end position="210"/>
    </location>
</feature>
<name>A0A2N6VKS0_9MICO</name>
<dbReference type="GO" id="GO:0003677">
    <property type="term" value="F:DNA binding"/>
    <property type="evidence" value="ECO:0007669"/>
    <property type="project" value="UniProtKB-KW"/>
</dbReference>
<evidence type="ECO:0000313" key="15">
    <source>
        <dbReference type="EMBL" id="PMD04618.1"/>
    </source>
</evidence>
<dbReference type="GO" id="GO:0030894">
    <property type="term" value="C:replisome"/>
    <property type="evidence" value="ECO:0007669"/>
    <property type="project" value="TreeGrafter"/>
</dbReference>
<dbReference type="PROSITE" id="PS51194">
    <property type="entry name" value="HELICASE_CTER"/>
    <property type="match status" value="1"/>
</dbReference>
<comment type="catalytic activity">
    <reaction evidence="9">
        <text>Couples ATP hydrolysis with the unwinding of duplex DNA by translocating in the 3'-5' direction.</text>
        <dbReference type="EC" id="5.6.2.4"/>
    </reaction>
</comment>
<evidence type="ECO:0000259" key="14">
    <source>
        <dbReference type="PROSITE" id="PS51194"/>
    </source>
</evidence>
<dbReference type="GO" id="GO:0005737">
    <property type="term" value="C:cytoplasm"/>
    <property type="evidence" value="ECO:0007669"/>
    <property type="project" value="TreeGrafter"/>
</dbReference>
<comment type="caution">
    <text evidence="15">The sequence shown here is derived from an EMBL/GenBank/DDBJ whole genome shotgun (WGS) entry which is preliminary data.</text>
</comment>
<evidence type="ECO:0000256" key="8">
    <source>
        <dbReference type="ARBA" id="ARBA00023235"/>
    </source>
</evidence>
<evidence type="ECO:0000256" key="10">
    <source>
        <dbReference type="ARBA" id="ARBA00034808"/>
    </source>
</evidence>
<dbReference type="SUPFAM" id="SSF53271">
    <property type="entry name" value="PRTase-like"/>
    <property type="match status" value="1"/>
</dbReference>
<comment type="similarity">
    <text evidence="1">Belongs to the helicase family. RecQ subfamily.</text>
</comment>
<dbReference type="InterPro" id="IPR027417">
    <property type="entry name" value="P-loop_NTPase"/>
</dbReference>
<evidence type="ECO:0000256" key="4">
    <source>
        <dbReference type="ARBA" id="ARBA00022801"/>
    </source>
</evidence>
<evidence type="ECO:0000256" key="5">
    <source>
        <dbReference type="ARBA" id="ARBA00022806"/>
    </source>
</evidence>
<dbReference type="SMART" id="SM00490">
    <property type="entry name" value="HELICc"/>
    <property type="match status" value="1"/>
</dbReference>
<evidence type="ECO:0000256" key="6">
    <source>
        <dbReference type="ARBA" id="ARBA00022840"/>
    </source>
</evidence>
<dbReference type="EMBL" id="PNHK01000004">
    <property type="protein sequence ID" value="PMD04618.1"/>
    <property type="molecule type" value="Genomic_DNA"/>
</dbReference>
<sequence>MTASEPLHQRARAVLTELTGNPDAQFRDGQFEAIESLVDERSRVLVVQRTGWGKSAVYFVAARLLREQGAGPTLIISPLIALMRNQVNAATRAGVKALTINSANATEWDDVLHQVRAGNVDVLLISPERLTNPTFVNTVLTPLENTLGMIVVDEAHCISDWGHDFRPDYRRIGTLLEHLPANTPVLATTATANARVVDDVATQLGRNTRVIRGPLSRASLRLGVAGTTSAAHRIAWLIEHLNDFTGSGIIYTLTKSAAQDITTALSHAGHTVAAYTGGTDPEERIELEDALKGNALKALVATSALGMGFDKPDLGFVIHVGAPSSAVAYYQQVGRAGRATDSADVLLLPGHDDENVWEYFANATMPNEQDATAVLDALGDEPRSVPALEPLVGIKRNRLELLLKVLTVDGAAQRVRGGYVRTGVPWTYDAQRYAAVAQARADEAREMLAYEKTTQCRMVFLAGTLDDETATACGRCDTCAGVWWNETVSAQAQTVARGELDRVGLIIEPRKQWPAHLNRIGVNLSGKIPADQQCEPGRAVARLSDLGPGQVLREFLAPGAPDQPIPYHIGQIVTQVLAQWGWKAGGGGGGANGSGPGGGAPPRPEVVVAVPGFTRPNTVESLARGIATTGRMEYAGAVGALKDPGSPDVNSPFRVKNLHDAFAVSPELAARVNGRAVLLVDAEVVSRWTFAITGRLLREAGATSVLPFALAQRG</sequence>
<protein>
    <recommendedName>
        <fullName evidence="11">ATP-dependent DNA helicase RecQ</fullName>
        <ecNumber evidence="10">5.6.2.4</ecNumber>
    </recommendedName>
    <alternativeName>
        <fullName evidence="12">DNA 3'-5' helicase RecQ</fullName>
    </alternativeName>
</protein>
<evidence type="ECO:0000256" key="12">
    <source>
        <dbReference type="ARBA" id="ARBA00044550"/>
    </source>
</evidence>
<dbReference type="GO" id="GO:0016787">
    <property type="term" value="F:hydrolase activity"/>
    <property type="evidence" value="ECO:0007669"/>
    <property type="project" value="UniProtKB-KW"/>
</dbReference>
<organism evidence="15 16">
    <name type="scientific">Brevibacterium paucivorans</name>
    <dbReference type="NCBI Taxonomy" id="170994"/>
    <lineage>
        <taxon>Bacteria</taxon>
        <taxon>Bacillati</taxon>
        <taxon>Actinomycetota</taxon>
        <taxon>Actinomycetes</taxon>
        <taxon>Micrococcales</taxon>
        <taxon>Brevibacteriaceae</taxon>
        <taxon>Brevibacterium</taxon>
    </lineage>
</organism>
<evidence type="ECO:0000256" key="3">
    <source>
        <dbReference type="ARBA" id="ARBA00022741"/>
    </source>
</evidence>
<evidence type="ECO:0000256" key="11">
    <source>
        <dbReference type="ARBA" id="ARBA00044535"/>
    </source>
</evidence>
<dbReference type="PANTHER" id="PTHR13710">
    <property type="entry name" value="DNA HELICASE RECQ FAMILY MEMBER"/>
    <property type="match status" value="1"/>
</dbReference>
<dbReference type="Proteomes" id="UP000235598">
    <property type="component" value="Unassembled WGS sequence"/>
</dbReference>
<evidence type="ECO:0000256" key="9">
    <source>
        <dbReference type="ARBA" id="ARBA00034617"/>
    </source>
</evidence>
<dbReference type="InterPro" id="IPR004589">
    <property type="entry name" value="DNA_helicase_ATP-dep_RecQ"/>
</dbReference>
<evidence type="ECO:0000256" key="7">
    <source>
        <dbReference type="ARBA" id="ARBA00023125"/>
    </source>
</evidence>
<keyword evidence="4" id="KW-0378">Hydrolase</keyword>
<dbReference type="OrthoDB" id="9760034at2"/>
<evidence type="ECO:0000313" key="16">
    <source>
        <dbReference type="Proteomes" id="UP000235598"/>
    </source>
</evidence>
<dbReference type="RefSeq" id="WP_102239282.1">
    <property type="nucleotide sequence ID" value="NZ_PNHK01000004.1"/>
</dbReference>
<evidence type="ECO:0000256" key="1">
    <source>
        <dbReference type="ARBA" id="ARBA00005446"/>
    </source>
</evidence>
<dbReference type="SUPFAM" id="SSF52540">
    <property type="entry name" value="P-loop containing nucleoside triphosphate hydrolases"/>
    <property type="match status" value="1"/>
</dbReference>
<reference evidence="15 16" key="1">
    <citation type="submission" date="2017-09" db="EMBL/GenBank/DDBJ databases">
        <title>Bacterial strain isolated from the female urinary microbiota.</title>
        <authorList>
            <person name="Thomas-White K."/>
            <person name="Kumar N."/>
            <person name="Forster S."/>
            <person name="Putonti C."/>
            <person name="Lawley T."/>
            <person name="Wolfe A.J."/>
        </authorList>
    </citation>
    <scope>NUCLEOTIDE SEQUENCE [LARGE SCALE GENOMIC DNA]</scope>
    <source>
        <strain evidence="15 16">UMB1301</strain>
    </source>
</reference>
<dbReference type="Gene3D" id="3.40.50.300">
    <property type="entry name" value="P-loop containing nucleotide triphosphate hydrolases"/>
    <property type="match status" value="2"/>
</dbReference>
<dbReference type="InterPro" id="IPR032284">
    <property type="entry name" value="RecQ_Zn-bd"/>
</dbReference>
<dbReference type="Pfam" id="PF00271">
    <property type="entry name" value="Helicase_C"/>
    <property type="match status" value="1"/>
</dbReference>
<dbReference type="AlphaFoldDB" id="A0A2N6VKS0"/>
<dbReference type="GO" id="GO:0046872">
    <property type="term" value="F:metal ion binding"/>
    <property type="evidence" value="ECO:0007669"/>
    <property type="project" value="UniProtKB-KW"/>
</dbReference>
<dbReference type="PANTHER" id="PTHR13710:SF105">
    <property type="entry name" value="ATP-DEPENDENT DNA HELICASE Q1"/>
    <property type="match status" value="1"/>
</dbReference>
<feature type="domain" description="Helicase C-terminal" evidence="14">
    <location>
        <begin position="233"/>
        <end position="386"/>
    </location>
</feature>
<keyword evidence="2" id="KW-0479">Metal-binding</keyword>
<keyword evidence="7" id="KW-0238">DNA-binding</keyword>
<gene>
    <name evidence="15" type="ORF">CJ199_09555</name>
</gene>
<keyword evidence="8" id="KW-0413">Isomerase</keyword>
<dbReference type="GO" id="GO:0043138">
    <property type="term" value="F:3'-5' DNA helicase activity"/>
    <property type="evidence" value="ECO:0007669"/>
    <property type="project" value="UniProtKB-EC"/>
</dbReference>
<dbReference type="GO" id="GO:0005524">
    <property type="term" value="F:ATP binding"/>
    <property type="evidence" value="ECO:0007669"/>
    <property type="project" value="UniProtKB-KW"/>
</dbReference>
<accession>A0A2N6VKS0</accession>
<dbReference type="InterPro" id="IPR029057">
    <property type="entry name" value="PRTase-like"/>
</dbReference>
<evidence type="ECO:0000259" key="13">
    <source>
        <dbReference type="PROSITE" id="PS51192"/>
    </source>
</evidence>